<sequence length="299" mass="36174">MPEKRSLSQKYIFTTLESSYYFPACEAMFDDFFNLTFTYRLDSDLQWPYFIVRNTTQHIVAPSAHVQWQEYDARLPLPSKITDMFRGRTKAAAWLVSHCNADNSRDDYMTRLQEHLYHFDIHVDVYGRCSNVKCTYISCRQMLRKEYYFYMAFENSFSEDYVTEKVLHGYNNYVVPIVYGGANYTRFLPPGSYLNARELHPYNLAYKIHQAIKDPEKYNEYFKWTNYYTFHSLEKLPELHPLCDLCEALNSERVRRPRLMPQFRRWWNGRRGFQWCLSAQYWNETALLHADRRHLFDMY</sequence>
<name>A0AAD7YHN6_MYTSE</name>
<evidence type="ECO:0000256" key="11">
    <source>
        <dbReference type="ARBA" id="ARBA00023180"/>
    </source>
</evidence>
<keyword evidence="7" id="KW-0735">Signal-anchor</keyword>
<evidence type="ECO:0000256" key="9">
    <source>
        <dbReference type="ARBA" id="ARBA00023034"/>
    </source>
</evidence>
<dbReference type="EMBL" id="JARGEI010000019">
    <property type="protein sequence ID" value="KAJ8714664.1"/>
    <property type="molecule type" value="Genomic_DNA"/>
</dbReference>
<dbReference type="EC" id="2.4.1.-" evidence="12"/>
<dbReference type="Gene3D" id="3.40.50.11660">
    <property type="entry name" value="Glycosyl transferase family 10, C-terminal domain"/>
    <property type="match status" value="1"/>
</dbReference>
<feature type="domain" description="Fucosyltransferase C-terminal" evidence="13">
    <location>
        <begin position="87"/>
        <end position="264"/>
    </location>
</feature>
<keyword evidence="9 12" id="KW-0333">Golgi apparatus</keyword>
<keyword evidence="11" id="KW-0325">Glycoprotein</keyword>
<gene>
    <name evidence="15" type="ORF">PYW07_002889</name>
</gene>
<evidence type="ECO:0000256" key="4">
    <source>
        <dbReference type="ARBA" id="ARBA00022676"/>
    </source>
</evidence>
<keyword evidence="6 12" id="KW-0812">Transmembrane</keyword>
<keyword evidence="8" id="KW-1133">Transmembrane helix</keyword>
<evidence type="ECO:0000259" key="14">
    <source>
        <dbReference type="Pfam" id="PF17039"/>
    </source>
</evidence>
<dbReference type="Pfam" id="PF17039">
    <property type="entry name" value="Glyco_tran_10_N"/>
    <property type="match status" value="1"/>
</dbReference>
<reference evidence="15" key="1">
    <citation type="submission" date="2023-03" db="EMBL/GenBank/DDBJ databases">
        <title>Chromosome-level genomes of two armyworms, Mythimna separata and Mythimna loreyi, provide insights into the biosynthesis and reception of sex pheromones.</title>
        <authorList>
            <person name="Zhao H."/>
        </authorList>
    </citation>
    <scope>NUCLEOTIDE SEQUENCE</scope>
    <source>
        <strain evidence="15">BeijingLab</strain>
        <tissue evidence="15">Pupa</tissue>
    </source>
</reference>
<keyword evidence="16" id="KW-1185">Reference proteome</keyword>
<evidence type="ECO:0000313" key="15">
    <source>
        <dbReference type="EMBL" id="KAJ8714664.1"/>
    </source>
</evidence>
<evidence type="ECO:0000256" key="7">
    <source>
        <dbReference type="ARBA" id="ARBA00022968"/>
    </source>
</evidence>
<comment type="subcellular location">
    <subcellularLocation>
        <location evidence="1 12">Golgi apparatus</location>
        <location evidence="1 12">Golgi stack membrane</location>
        <topology evidence="1 12">Single-pass type II membrane protein</topology>
    </subcellularLocation>
</comment>
<evidence type="ECO:0000256" key="2">
    <source>
        <dbReference type="ARBA" id="ARBA00004922"/>
    </source>
</evidence>
<organism evidence="15 16">
    <name type="scientific">Mythimna separata</name>
    <name type="common">Oriental armyworm</name>
    <name type="synonym">Pseudaletia separata</name>
    <dbReference type="NCBI Taxonomy" id="271217"/>
    <lineage>
        <taxon>Eukaryota</taxon>
        <taxon>Metazoa</taxon>
        <taxon>Ecdysozoa</taxon>
        <taxon>Arthropoda</taxon>
        <taxon>Hexapoda</taxon>
        <taxon>Insecta</taxon>
        <taxon>Pterygota</taxon>
        <taxon>Neoptera</taxon>
        <taxon>Endopterygota</taxon>
        <taxon>Lepidoptera</taxon>
        <taxon>Glossata</taxon>
        <taxon>Ditrysia</taxon>
        <taxon>Noctuoidea</taxon>
        <taxon>Noctuidae</taxon>
        <taxon>Noctuinae</taxon>
        <taxon>Hadenini</taxon>
        <taxon>Mythimna</taxon>
    </lineage>
</organism>
<dbReference type="InterPro" id="IPR001503">
    <property type="entry name" value="Glyco_trans_10"/>
</dbReference>
<dbReference type="PANTHER" id="PTHR48438:SF1">
    <property type="entry name" value="ALPHA-(1,3)-FUCOSYLTRANSFERASE C-RELATED"/>
    <property type="match status" value="1"/>
</dbReference>
<dbReference type="GO" id="GO:0008417">
    <property type="term" value="F:fucosyltransferase activity"/>
    <property type="evidence" value="ECO:0007669"/>
    <property type="project" value="InterPro"/>
</dbReference>
<dbReference type="Pfam" id="PF00852">
    <property type="entry name" value="Glyco_transf_10"/>
    <property type="match status" value="1"/>
</dbReference>
<dbReference type="Proteomes" id="UP001231518">
    <property type="component" value="Chromosome 13"/>
</dbReference>
<evidence type="ECO:0000256" key="8">
    <source>
        <dbReference type="ARBA" id="ARBA00022989"/>
    </source>
</evidence>
<evidence type="ECO:0000256" key="12">
    <source>
        <dbReference type="RuleBase" id="RU003832"/>
    </source>
</evidence>
<feature type="domain" description="Fucosyltransferase N-terminal" evidence="14">
    <location>
        <begin position="2"/>
        <end position="49"/>
    </location>
</feature>
<dbReference type="GO" id="GO:0032580">
    <property type="term" value="C:Golgi cisterna membrane"/>
    <property type="evidence" value="ECO:0007669"/>
    <property type="project" value="UniProtKB-SubCell"/>
</dbReference>
<comment type="caution">
    <text evidence="15">The sequence shown here is derived from an EMBL/GenBank/DDBJ whole genome shotgun (WGS) entry which is preliminary data.</text>
</comment>
<evidence type="ECO:0000256" key="10">
    <source>
        <dbReference type="ARBA" id="ARBA00023136"/>
    </source>
</evidence>
<comment type="similarity">
    <text evidence="3 12">Belongs to the glycosyltransferase 10 family.</text>
</comment>
<accession>A0AAD7YHN6</accession>
<evidence type="ECO:0000256" key="1">
    <source>
        <dbReference type="ARBA" id="ARBA00004447"/>
    </source>
</evidence>
<dbReference type="AlphaFoldDB" id="A0AAD7YHN6"/>
<keyword evidence="5 12" id="KW-0808">Transferase</keyword>
<proteinExistence type="inferred from homology"/>
<dbReference type="SUPFAM" id="SSF53756">
    <property type="entry name" value="UDP-Glycosyltransferase/glycogen phosphorylase"/>
    <property type="match status" value="1"/>
</dbReference>
<evidence type="ECO:0000256" key="6">
    <source>
        <dbReference type="ARBA" id="ARBA00022692"/>
    </source>
</evidence>
<evidence type="ECO:0000313" key="16">
    <source>
        <dbReference type="Proteomes" id="UP001231518"/>
    </source>
</evidence>
<evidence type="ECO:0000256" key="5">
    <source>
        <dbReference type="ARBA" id="ARBA00022679"/>
    </source>
</evidence>
<keyword evidence="4 12" id="KW-0328">Glycosyltransferase</keyword>
<evidence type="ECO:0000256" key="3">
    <source>
        <dbReference type="ARBA" id="ARBA00008919"/>
    </source>
</evidence>
<protein>
    <recommendedName>
        <fullName evidence="12">Fucosyltransferase</fullName>
        <ecNumber evidence="12">2.4.1.-</ecNumber>
    </recommendedName>
</protein>
<dbReference type="PANTHER" id="PTHR48438">
    <property type="entry name" value="ALPHA-(1,3)-FUCOSYLTRANSFERASE C-RELATED"/>
    <property type="match status" value="1"/>
</dbReference>
<comment type="pathway">
    <text evidence="2">Protein modification; protein glycosylation.</text>
</comment>
<evidence type="ECO:0000259" key="13">
    <source>
        <dbReference type="Pfam" id="PF00852"/>
    </source>
</evidence>
<dbReference type="InterPro" id="IPR031481">
    <property type="entry name" value="Glyco_tran_10_N"/>
</dbReference>
<keyword evidence="10" id="KW-0472">Membrane</keyword>
<dbReference type="InterPro" id="IPR038577">
    <property type="entry name" value="GT10-like_C_sf"/>
</dbReference>
<dbReference type="InterPro" id="IPR055270">
    <property type="entry name" value="Glyco_tran_10_C"/>
</dbReference>